<dbReference type="EMBL" id="AONC01000097">
    <property type="protein sequence ID" value="EXJ11772.1"/>
    <property type="molecule type" value="Genomic_DNA"/>
</dbReference>
<accession>W9V6Q0</accession>
<dbReference type="InterPro" id="IPR017853">
    <property type="entry name" value="GH"/>
</dbReference>
<dbReference type="Proteomes" id="UP000019460">
    <property type="component" value="Unassembled WGS sequence"/>
</dbReference>
<keyword evidence="2" id="KW-1185">Reference proteome</keyword>
<dbReference type="Gene3D" id="3.20.20.80">
    <property type="entry name" value="Glycosidases"/>
    <property type="match status" value="1"/>
</dbReference>
<evidence type="ECO:0000313" key="2">
    <source>
        <dbReference type="Proteomes" id="UP000019460"/>
    </source>
</evidence>
<evidence type="ECO:0000313" key="1">
    <source>
        <dbReference type="EMBL" id="EXJ11772.1"/>
    </source>
</evidence>
<proteinExistence type="predicted"/>
<organism evidence="1 2">
    <name type="scientific">Imhoffiella purpurea</name>
    <dbReference type="NCBI Taxonomy" id="1249627"/>
    <lineage>
        <taxon>Bacteria</taxon>
        <taxon>Pseudomonadati</taxon>
        <taxon>Pseudomonadota</taxon>
        <taxon>Gammaproteobacteria</taxon>
        <taxon>Chromatiales</taxon>
        <taxon>Chromatiaceae</taxon>
        <taxon>Imhoffiella</taxon>
    </lineage>
</organism>
<name>W9V6Q0_9GAMM</name>
<protein>
    <submittedName>
        <fullName evidence="1">Uncharacterized protein</fullName>
    </submittedName>
</protein>
<gene>
    <name evidence="1" type="ORF">D779_4237</name>
</gene>
<dbReference type="AlphaFoldDB" id="W9V6Q0"/>
<dbReference type="SUPFAM" id="SSF51445">
    <property type="entry name" value="(Trans)glycosidases"/>
    <property type="match status" value="1"/>
</dbReference>
<sequence>MFSYRFSLVFLLRALVWFAICSIGIIFSTKSVYAVDQASEASADRFLSGFYIYPYHMEKVSSLSGVTYESYMEEFLRRMSEGGFNFYHVAVGKNIDDWVAWSKKYNFKMILQLDFAYLSSPSEEEARTKAPSAVDFIKKYKSESNILAFSIKEEPTPAYLNAVSVYFSEIKKEVPDANLFLLLNQGNTIDHLVRPYPDMLGSDRYAFWGWDGSAGGYSATPSSALKWYTNETRKYVKYANDLGIPYTAVFAGLANEMIVSNEKVESGAMGEVERIKEFVESRNQGWSRVDESRVKFTKYYRAPENAVSAMVWLSVLSGAKSVLLWDATPTLPEDVTQYKSLSESTSKTDLSLRLFMPGVEGSDLVNPVPAVSEYASAVQELQNFAWYIHRLSAPANSLDVAVSSGNGYAASYDLIGYPGKVIVVVNADVGRWDSNSVGSLIGSTKKFVIDDGGELENYMPNTQDALIKLDAAWPEGTVLWDISTGKQLSGGESVAISIAPGSGKMLYLGDEPGFVAVRNAAGGVISKPALRIAE</sequence>
<reference evidence="1 2" key="1">
    <citation type="submission" date="2012-11" db="EMBL/GenBank/DDBJ databases">
        <title>Genome assembly of Thiorhodococcus sp. AK35.</title>
        <authorList>
            <person name="Nupur N."/>
            <person name="Khatri I."/>
            <person name="Subramanian S."/>
            <person name="Pinnaka A."/>
        </authorList>
    </citation>
    <scope>NUCLEOTIDE SEQUENCE [LARGE SCALE GENOMIC DNA]</scope>
    <source>
        <strain evidence="1 2">AK35</strain>
    </source>
</reference>
<comment type="caution">
    <text evidence="1">The sequence shown here is derived from an EMBL/GenBank/DDBJ whole genome shotgun (WGS) entry which is preliminary data.</text>
</comment>